<dbReference type="Gene3D" id="3.10.129.10">
    <property type="entry name" value="Hotdog Thioesterase"/>
    <property type="match status" value="2"/>
</dbReference>
<gene>
    <name evidence="2" type="ORF">DD666_09800</name>
</gene>
<dbReference type="SUPFAM" id="SSF54637">
    <property type="entry name" value="Thioesterase/thiol ester dehydrase-isomerase"/>
    <property type="match status" value="1"/>
</dbReference>
<organism evidence="2 3">
    <name type="scientific">Advenella kashmirensis</name>
    <dbReference type="NCBI Taxonomy" id="310575"/>
    <lineage>
        <taxon>Bacteria</taxon>
        <taxon>Pseudomonadati</taxon>
        <taxon>Pseudomonadota</taxon>
        <taxon>Betaproteobacteria</taxon>
        <taxon>Burkholderiales</taxon>
        <taxon>Alcaligenaceae</taxon>
    </lineage>
</organism>
<comment type="caution">
    <text evidence="2">The sequence shown here is derived from an EMBL/GenBank/DDBJ whole genome shotgun (WGS) entry which is preliminary data.</text>
</comment>
<proteinExistence type="predicted"/>
<dbReference type="AlphaFoldDB" id="A0A356LGS0"/>
<evidence type="ECO:0000313" key="2">
    <source>
        <dbReference type="EMBL" id="HBP29695.1"/>
    </source>
</evidence>
<dbReference type="Proteomes" id="UP000264036">
    <property type="component" value="Unassembled WGS sequence"/>
</dbReference>
<dbReference type="InterPro" id="IPR049449">
    <property type="entry name" value="TesB_ACOT8-like_N"/>
</dbReference>
<name>A0A356LGS0_9BURK</name>
<evidence type="ECO:0000259" key="1">
    <source>
        <dbReference type="Pfam" id="PF13622"/>
    </source>
</evidence>
<evidence type="ECO:0000313" key="3">
    <source>
        <dbReference type="Proteomes" id="UP000264036"/>
    </source>
</evidence>
<dbReference type="Pfam" id="PF13622">
    <property type="entry name" value="4HBT_3"/>
    <property type="match status" value="1"/>
</dbReference>
<accession>A0A356LGS0</accession>
<protein>
    <recommendedName>
        <fullName evidence="1">Acyl-CoA thioesterase-like N-terminal HotDog domain-containing protein</fullName>
    </recommendedName>
</protein>
<dbReference type="CDD" id="cd03443">
    <property type="entry name" value="PaaI_thioesterase"/>
    <property type="match status" value="1"/>
</dbReference>
<dbReference type="EMBL" id="DOEK01000027">
    <property type="protein sequence ID" value="HBP29695.1"/>
    <property type="molecule type" value="Genomic_DNA"/>
</dbReference>
<dbReference type="InterPro" id="IPR029069">
    <property type="entry name" value="HotDog_dom_sf"/>
</dbReference>
<sequence>MYPTQTQTYSSSVAATPDADVLRVLQALSLQRISGWHLPGYYLGITYESVGLDAATLTMDLDSNVDRNGQPLPVALCILADVALAAAIRGEVGFATRLATVSARLTFTGRSGTQRLSARSHTRFRSDTNTIAIRNSSVAVLSGDTEICFAEANFAVLNRPADKPAQVLPSPESLEQVERLGINDLTDQEKRVYLKAQKASVDGRHQDGDSAGDRDTTATFTERFWGLMPQAHGKAATCEIECGLHIGNRVGHVQGGILLGLAISTSLATVEHGWRMLEISANFIRPGTEGILKASSRIVNQGRNLAHVTCDITTDTGRLVLQTQSTLIRE</sequence>
<reference evidence="2 3" key="1">
    <citation type="journal article" date="2018" name="Nat. Biotechnol.">
        <title>A standardized bacterial taxonomy based on genome phylogeny substantially revises the tree of life.</title>
        <authorList>
            <person name="Parks D.H."/>
            <person name="Chuvochina M."/>
            <person name="Waite D.W."/>
            <person name="Rinke C."/>
            <person name="Skarshewski A."/>
            <person name="Chaumeil P.A."/>
            <person name="Hugenholtz P."/>
        </authorList>
    </citation>
    <scope>NUCLEOTIDE SEQUENCE [LARGE SCALE GENOMIC DNA]</scope>
    <source>
        <strain evidence="2">UBA10707</strain>
    </source>
</reference>
<feature type="domain" description="Acyl-CoA thioesterase-like N-terminal HotDog" evidence="1">
    <location>
        <begin position="250"/>
        <end position="321"/>
    </location>
</feature>